<feature type="domain" description="Activator of Hsp90 ATPase homologue 1/2-like C-terminal" evidence="2">
    <location>
        <begin position="13"/>
        <end position="140"/>
    </location>
</feature>
<gene>
    <name evidence="3" type="ORF">BFS30_23455</name>
</gene>
<dbReference type="CDD" id="cd07814">
    <property type="entry name" value="SRPBCC_CalC_Aha1-like"/>
    <property type="match status" value="1"/>
</dbReference>
<comment type="similarity">
    <text evidence="1">Belongs to the AHA1 family.</text>
</comment>
<evidence type="ECO:0000259" key="2">
    <source>
        <dbReference type="Pfam" id="PF08327"/>
    </source>
</evidence>
<reference evidence="3 4" key="1">
    <citation type="submission" date="2016-08" db="EMBL/GenBank/DDBJ databases">
        <authorList>
            <person name="Seilhamer J.J."/>
        </authorList>
    </citation>
    <scope>NUCLEOTIDE SEQUENCE [LARGE SCALE GENOMIC DNA]</scope>
    <source>
        <strain evidence="3 4">DX4</strain>
    </source>
</reference>
<proteinExistence type="inferred from homology"/>
<accession>A0A1D7QMG6</accession>
<dbReference type="InterPro" id="IPR023393">
    <property type="entry name" value="START-like_dom_sf"/>
</dbReference>
<protein>
    <recommendedName>
        <fullName evidence="2">Activator of Hsp90 ATPase homologue 1/2-like C-terminal domain-containing protein</fullName>
    </recommendedName>
</protein>
<dbReference type="KEGG" id="psty:BFS30_23455"/>
<dbReference type="AlphaFoldDB" id="A0A1D7QMG6"/>
<dbReference type="EMBL" id="CP017141">
    <property type="protein sequence ID" value="AOM79858.1"/>
    <property type="molecule type" value="Genomic_DNA"/>
</dbReference>
<evidence type="ECO:0000256" key="1">
    <source>
        <dbReference type="ARBA" id="ARBA00006817"/>
    </source>
</evidence>
<dbReference type="Gene3D" id="3.30.530.20">
    <property type="match status" value="1"/>
</dbReference>
<dbReference type="OrthoDB" id="2355173at2"/>
<dbReference type="Proteomes" id="UP000094313">
    <property type="component" value="Chromosome"/>
</dbReference>
<name>A0A1D7QMG6_9SPHI</name>
<keyword evidence="4" id="KW-1185">Reference proteome</keyword>
<evidence type="ECO:0000313" key="3">
    <source>
        <dbReference type="EMBL" id="AOM79858.1"/>
    </source>
</evidence>
<sequence length="150" mass="17528">MAKIIRHQFFYSHPQETVWEYLTKPELMEQWLMKNDFQPIIGQDFQFRTNPIPGLNFDGIFYCKVLEIVPFSRLSYSWKSGPGEGKITLDSIVIWELKPTDKGTEVFLEHSGFAKKENLDFYNGLYTGWLEKFDKIKNLLDAAEHGTINA</sequence>
<dbReference type="SUPFAM" id="SSF55961">
    <property type="entry name" value="Bet v1-like"/>
    <property type="match status" value="1"/>
</dbReference>
<organism evidence="3 4">
    <name type="scientific">Pedobacter steynii</name>
    <dbReference type="NCBI Taxonomy" id="430522"/>
    <lineage>
        <taxon>Bacteria</taxon>
        <taxon>Pseudomonadati</taxon>
        <taxon>Bacteroidota</taxon>
        <taxon>Sphingobacteriia</taxon>
        <taxon>Sphingobacteriales</taxon>
        <taxon>Sphingobacteriaceae</taxon>
        <taxon>Pedobacter</taxon>
    </lineage>
</organism>
<dbReference type="RefSeq" id="WP_069381520.1">
    <property type="nucleotide sequence ID" value="NZ_CP017141.1"/>
</dbReference>
<evidence type="ECO:0000313" key="4">
    <source>
        <dbReference type="Proteomes" id="UP000094313"/>
    </source>
</evidence>
<dbReference type="Pfam" id="PF08327">
    <property type="entry name" value="AHSA1"/>
    <property type="match status" value="1"/>
</dbReference>
<dbReference type="InterPro" id="IPR013538">
    <property type="entry name" value="ASHA1/2-like_C"/>
</dbReference>